<evidence type="ECO:0000256" key="2">
    <source>
        <dbReference type="ARBA" id="ARBA00010139"/>
    </source>
</evidence>
<evidence type="ECO:0000313" key="6">
    <source>
        <dbReference type="EMBL" id="OJJ65260.1"/>
    </source>
</evidence>
<dbReference type="InterPro" id="IPR051209">
    <property type="entry name" value="FAD-bind_Monooxygenase_sf"/>
</dbReference>
<keyword evidence="7" id="KW-1185">Reference proteome</keyword>
<keyword evidence="5" id="KW-0560">Oxidoreductase</keyword>
<dbReference type="GeneID" id="63760448"/>
<proteinExistence type="inferred from homology"/>
<comment type="similarity">
    <text evidence="2">Belongs to the FAD-binding monooxygenase family.</text>
</comment>
<dbReference type="AlphaFoldDB" id="A0A1L9U0P9"/>
<dbReference type="InterPro" id="IPR036188">
    <property type="entry name" value="FAD/NAD-bd_sf"/>
</dbReference>
<dbReference type="Proteomes" id="UP000184356">
    <property type="component" value="Unassembled WGS sequence"/>
</dbReference>
<dbReference type="Gene3D" id="3.50.50.60">
    <property type="entry name" value="FAD/NAD(P)-binding domain"/>
    <property type="match status" value="2"/>
</dbReference>
<dbReference type="InterPro" id="IPR020946">
    <property type="entry name" value="Flavin_mOase-like"/>
</dbReference>
<evidence type="ECO:0000256" key="3">
    <source>
        <dbReference type="ARBA" id="ARBA00022630"/>
    </source>
</evidence>
<sequence>MGSSNHPVGNQDYTESTVAIIGAGISGICMAIDLLRRNHRNFVILEKGSSVGGTWHDNKYPGCACDVWSSLYSYSFEQRSNWTREYPGQEEMLHYLTGVASKHGLYPYIRFNSTVDEARWDEKTRQWKIQVRVSGEKASEYQSGYVLSANVLIPGVGQLNQPFWPDIPGRDEFKGKSMHSARWDWTYDFKGKKVAVIGNGATAVQIVPEMAKAASHLTVFQRNPQWIIGRDDSSVSLVQRAFLSIPFVRQCKRSFMMFYRELSHNAIVKTDSTFARWLRDMGTTHIKKGLPDKPEMWETLTPTYPPGCRRVLSSDDYYPALNKEHVSLETRAISRITETGIETADGEHTEYDLIVYATGFRTVEFLHPIKVYGAGGRDLADVWNGGATAYYGVTVEDMPNFGILYGPNTNLGHNSIILMIEAQSRYLAALIDPIVRAKEQGGSIAIQPRTDVVQAFDRAIQARLAKTSFADPSCTSWYKNEHNRITNNWPGTVVEYQRGLSRVQWTDYEVEGDGADQLVGQKKETRIGHVEEVWPVSKSTLLLGLGVAVAAGGYYLQGSRAVRRR</sequence>
<evidence type="ECO:0000256" key="5">
    <source>
        <dbReference type="ARBA" id="ARBA00023002"/>
    </source>
</evidence>
<dbReference type="PANTHER" id="PTHR42877:SF4">
    <property type="entry name" value="FAD_NAD(P)-BINDING DOMAIN-CONTAINING PROTEIN-RELATED"/>
    <property type="match status" value="1"/>
</dbReference>
<dbReference type="GO" id="GO:0050660">
    <property type="term" value="F:flavin adenine dinucleotide binding"/>
    <property type="evidence" value="ECO:0007669"/>
    <property type="project" value="InterPro"/>
</dbReference>
<accession>A0A1L9U0P9</accession>
<name>A0A1L9U0P9_9EURO</name>
<dbReference type="STRING" id="1036612.A0A1L9U0P9"/>
<dbReference type="SUPFAM" id="SSF51905">
    <property type="entry name" value="FAD/NAD(P)-binding domain"/>
    <property type="match status" value="1"/>
</dbReference>
<comment type="cofactor">
    <cofactor evidence="1">
        <name>FAD</name>
        <dbReference type="ChEBI" id="CHEBI:57692"/>
    </cofactor>
</comment>
<dbReference type="GO" id="GO:0004499">
    <property type="term" value="F:N,N-dimethylaniline monooxygenase activity"/>
    <property type="evidence" value="ECO:0007669"/>
    <property type="project" value="InterPro"/>
</dbReference>
<dbReference type="Pfam" id="PF00743">
    <property type="entry name" value="FMO-like"/>
    <property type="match status" value="1"/>
</dbReference>
<evidence type="ECO:0000313" key="7">
    <source>
        <dbReference type="Proteomes" id="UP000184356"/>
    </source>
</evidence>
<protein>
    <submittedName>
        <fullName evidence="6">Uncharacterized protein</fullName>
    </submittedName>
</protein>
<dbReference type="OrthoDB" id="74360at2759"/>
<evidence type="ECO:0000256" key="1">
    <source>
        <dbReference type="ARBA" id="ARBA00001974"/>
    </source>
</evidence>
<dbReference type="EMBL" id="KV878582">
    <property type="protein sequence ID" value="OJJ65260.1"/>
    <property type="molecule type" value="Genomic_DNA"/>
</dbReference>
<gene>
    <name evidence="6" type="ORF">ASPSYDRAFT_27208</name>
</gene>
<dbReference type="RefSeq" id="XP_040709066.1">
    <property type="nucleotide sequence ID" value="XM_040844375.1"/>
</dbReference>
<reference evidence="7" key="1">
    <citation type="journal article" date="2017" name="Genome Biol.">
        <title>Comparative genomics reveals high biological diversity and specific adaptations in the industrially and medically important fungal genus Aspergillus.</title>
        <authorList>
            <person name="de Vries R.P."/>
            <person name="Riley R."/>
            <person name="Wiebenga A."/>
            <person name="Aguilar-Osorio G."/>
            <person name="Amillis S."/>
            <person name="Uchima C.A."/>
            <person name="Anderluh G."/>
            <person name="Asadollahi M."/>
            <person name="Askin M."/>
            <person name="Barry K."/>
            <person name="Battaglia E."/>
            <person name="Bayram O."/>
            <person name="Benocci T."/>
            <person name="Braus-Stromeyer S.A."/>
            <person name="Caldana C."/>
            <person name="Canovas D."/>
            <person name="Cerqueira G.C."/>
            <person name="Chen F."/>
            <person name="Chen W."/>
            <person name="Choi C."/>
            <person name="Clum A."/>
            <person name="Dos Santos R.A."/>
            <person name="Damasio A.R."/>
            <person name="Diallinas G."/>
            <person name="Emri T."/>
            <person name="Fekete E."/>
            <person name="Flipphi M."/>
            <person name="Freyberg S."/>
            <person name="Gallo A."/>
            <person name="Gournas C."/>
            <person name="Habgood R."/>
            <person name="Hainaut M."/>
            <person name="Harispe M.L."/>
            <person name="Henrissat B."/>
            <person name="Hilden K.S."/>
            <person name="Hope R."/>
            <person name="Hossain A."/>
            <person name="Karabika E."/>
            <person name="Karaffa L."/>
            <person name="Karanyi Z."/>
            <person name="Krasevec N."/>
            <person name="Kuo A."/>
            <person name="Kusch H."/>
            <person name="LaButti K."/>
            <person name="Lagendijk E.L."/>
            <person name="Lapidus A."/>
            <person name="Levasseur A."/>
            <person name="Lindquist E."/>
            <person name="Lipzen A."/>
            <person name="Logrieco A.F."/>
            <person name="MacCabe A."/>
            <person name="Maekelae M.R."/>
            <person name="Malavazi I."/>
            <person name="Melin P."/>
            <person name="Meyer V."/>
            <person name="Mielnichuk N."/>
            <person name="Miskei M."/>
            <person name="Molnar A.P."/>
            <person name="Mule G."/>
            <person name="Ngan C.Y."/>
            <person name="Orejas M."/>
            <person name="Orosz E."/>
            <person name="Ouedraogo J.P."/>
            <person name="Overkamp K.M."/>
            <person name="Park H.-S."/>
            <person name="Perrone G."/>
            <person name="Piumi F."/>
            <person name="Punt P.J."/>
            <person name="Ram A.F."/>
            <person name="Ramon A."/>
            <person name="Rauscher S."/>
            <person name="Record E."/>
            <person name="Riano-Pachon D.M."/>
            <person name="Robert V."/>
            <person name="Roehrig J."/>
            <person name="Ruller R."/>
            <person name="Salamov A."/>
            <person name="Salih N.S."/>
            <person name="Samson R.A."/>
            <person name="Sandor E."/>
            <person name="Sanguinetti M."/>
            <person name="Schuetze T."/>
            <person name="Sepcic K."/>
            <person name="Shelest E."/>
            <person name="Sherlock G."/>
            <person name="Sophianopoulou V."/>
            <person name="Squina F.M."/>
            <person name="Sun H."/>
            <person name="Susca A."/>
            <person name="Todd R.B."/>
            <person name="Tsang A."/>
            <person name="Unkles S.E."/>
            <person name="van de Wiele N."/>
            <person name="van Rossen-Uffink D."/>
            <person name="Oliveira J.V."/>
            <person name="Vesth T.C."/>
            <person name="Visser J."/>
            <person name="Yu J.-H."/>
            <person name="Zhou M."/>
            <person name="Andersen M.R."/>
            <person name="Archer D.B."/>
            <person name="Baker S.E."/>
            <person name="Benoit I."/>
            <person name="Brakhage A.A."/>
            <person name="Braus G.H."/>
            <person name="Fischer R."/>
            <person name="Frisvad J.C."/>
            <person name="Goldman G.H."/>
            <person name="Houbraken J."/>
            <person name="Oakley B."/>
            <person name="Pocsi I."/>
            <person name="Scazzocchio C."/>
            <person name="Seiboth B."/>
            <person name="vanKuyk P.A."/>
            <person name="Wortman J."/>
            <person name="Dyer P.S."/>
            <person name="Grigoriev I.V."/>
        </authorList>
    </citation>
    <scope>NUCLEOTIDE SEQUENCE [LARGE SCALE GENOMIC DNA]</scope>
    <source>
        <strain evidence="7">CBS 593.65</strain>
    </source>
</reference>
<dbReference type="VEuPathDB" id="FungiDB:ASPSYDRAFT_27208"/>
<organism evidence="6 7">
    <name type="scientific">Aspergillus sydowii CBS 593.65</name>
    <dbReference type="NCBI Taxonomy" id="1036612"/>
    <lineage>
        <taxon>Eukaryota</taxon>
        <taxon>Fungi</taxon>
        <taxon>Dikarya</taxon>
        <taxon>Ascomycota</taxon>
        <taxon>Pezizomycotina</taxon>
        <taxon>Eurotiomycetes</taxon>
        <taxon>Eurotiomycetidae</taxon>
        <taxon>Eurotiales</taxon>
        <taxon>Aspergillaceae</taxon>
        <taxon>Aspergillus</taxon>
        <taxon>Aspergillus subgen. Nidulantes</taxon>
    </lineage>
</organism>
<dbReference type="PANTHER" id="PTHR42877">
    <property type="entry name" value="L-ORNITHINE N(5)-MONOOXYGENASE-RELATED"/>
    <property type="match status" value="1"/>
</dbReference>
<evidence type="ECO:0000256" key="4">
    <source>
        <dbReference type="ARBA" id="ARBA00022827"/>
    </source>
</evidence>
<keyword evidence="3" id="KW-0285">Flavoprotein</keyword>
<dbReference type="GO" id="GO:0050661">
    <property type="term" value="F:NADP binding"/>
    <property type="evidence" value="ECO:0007669"/>
    <property type="project" value="InterPro"/>
</dbReference>
<keyword evidence="4" id="KW-0274">FAD</keyword>